<keyword evidence="3" id="KW-1185">Reference proteome</keyword>
<dbReference type="EMBL" id="PDET01000005">
    <property type="protein sequence ID" value="PRD15785.1"/>
    <property type="molecule type" value="Genomic_DNA"/>
</dbReference>
<dbReference type="AlphaFoldDB" id="A0A2S9IDB6"/>
<protein>
    <submittedName>
        <fullName evidence="2">Fimbrial protein</fullName>
    </submittedName>
</protein>
<dbReference type="Pfam" id="PF05229">
    <property type="entry name" value="SCPU"/>
    <property type="match status" value="1"/>
</dbReference>
<dbReference type="InterPro" id="IPR007893">
    <property type="entry name" value="Spore_coat_U/FanG"/>
</dbReference>
<name>A0A2S9IDB6_9GAMM</name>
<organism evidence="2 3">
    <name type="scientific">Pantoea coffeiphila</name>
    <dbReference type="NCBI Taxonomy" id="1465635"/>
    <lineage>
        <taxon>Bacteria</taxon>
        <taxon>Pseudomonadati</taxon>
        <taxon>Pseudomonadota</taxon>
        <taxon>Gammaproteobacteria</taxon>
        <taxon>Enterobacterales</taxon>
        <taxon>Erwiniaceae</taxon>
        <taxon>Pantoea</taxon>
    </lineage>
</organism>
<dbReference type="OrthoDB" id="6506871at2"/>
<dbReference type="RefSeq" id="WP_105592498.1">
    <property type="nucleotide sequence ID" value="NZ_PDET01000005.1"/>
</dbReference>
<comment type="caution">
    <text evidence="2">The sequence shown here is derived from an EMBL/GenBank/DDBJ whole genome shotgun (WGS) entry which is preliminary data.</text>
</comment>
<feature type="domain" description="Spore coat protein U/FanG" evidence="1">
    <location>
        <begin position="34"/>
        <end position="175"/>
    </location>
</feature>
<evidence type="ECO:0000259" key="1">
    <source>
        <dbReference type="Pfam" id="PF05229"/>
    </source>
</evidence>
<dbReference type="PANTHER" id="PTHR37089">
    <property type="entry name" value="PROTEIN U-RELATED"/>
    <property type="match status" value="1"/>
</dbReference>
<dbReference type="PANTHER" id="PTHR37089:SF3">
    <property type="entry name" value="EXPORTED PROTEIN"/>
    <property type="match status" value="1"/>
</dbReference>
<gene>
    <name evidence="2" type="ORF">CQW29_09535</name>
</gene>
<dbReference type="Proteomes" id="UP000239181">
    <property type="component" value="Unassembled WGS sequence"/>
</dbReference>
<dbReference type="InterPro" id="IPR053167">
    <property type="entry name" value="Spore_coat_component"/>
</dbReference>
<evidence type="ECO:0000313" key="3">
    <source>
        <dbReference type="Proteomes" id="UP000239181"/>
    </source>
</evidence>
<accession>A0A2S9IDB6</accession>
<evidence type="ECO:0000313" key="2">
    <source>
        <dbReference type="EMBL" id="PRD15785.1"/>
    </source>
</evidence>
<sequence length="178" mass="18626">MVPDRINLFSYCWHLLTPLLLISGSGWSMPTPVAVEVKASVVNGCVVSGTNPSAIGTLNFGTLPGINSAATTASAVFANNTTITLACTPGTTLTMSINGGANYANSSRNMKIANNTDLVAYALYTNAAHTTAIPLNTALNVTYSNANNIVLPIYGLAQIPRVNRAGTYTDTLTVTLNW</sequence>
<proteinExistence type="predicted"/>
<dbReference type="SMART" id="SM00972">
    <property type="entry name" value="SCPU"/>
    <property type="match status" value="1"/>
</dbReference>
<reference evidence="2 3" key="1">
    <citation type="submission" date="2017-10" db="EMBL/GenBank/DDBJ databases">
        <title>Draft genome of two endophytic bacteria isolated from 'guarana' Paullinia cupana (Mart.) Ducke.</title>
        <authorList>
            <person name="Siqueira K.A."/>
            <person name="Liotti R.G."/>
            <person name="Mendes T.A."/>
            <person name="Soares M.A."/>
        </authorList>
    </citation>
    <scope>NUCLEOTIDE SEQUENCE [LARGE SCALE GENOMIC DNA]</scope>
    <source>
        <strain evidence="2 3">342</strain>
    </source>
</reference>